<protein>
    <submittedName>
        <fullName evidence="1">Uncharacterized protein</fullName>
    </submittedName>
</protein>
<organism evidence="1 2">
    <name type="scientific">Marinobacterium maritimum</name>
    <dbReference type="NCBI Taxonomy" id="500162"/>
    <lineage>
        <taxon>Bacteria</taxon>
        <taxon>Pseudomonadati</taxon>
        <taxon>Pseudomonadota</taxon>
        <taxon>Gammaproteobacteria</taxon>
        <taxon>Oceanospirillales</taxon>
        <taxon>Oceanospirillaceae</taxon>
        <taxon>Marinobacterium</taxon>
    </lineage>
</organism>
<keyword evidence="2" id="KW-1185">Reference proteome</keyword>
<evidence type="ECO:0000313" key="2">
    <source>
        <dbReference type="Proteomes" id="UP001499915"/>
    </source>
</evidence>
<accession>A0ABN1I1D1</accession>
<gene>
    <name evidence="1" type="ORF">GCM10009104_01520</name>
</gene>
<reference evidence="1 2" key="1">
    <citation type="journal article" date="2019" name="Int. J. Syst. Evol. Microbiol.">
        <title>The Global Catalogue of Microorganisms (GCM) 10K type strain sequencing project: providing services to taxonomists for standard genome sequencing and annotation.</title>
        <authorList>
            <consortium name="The Broad Institute Genomics Platform"/>
            <consortium name="The Broad Institute Genome Sequencing Center for Infectious Disease"/>
            <person name="Wu L."/>
            <person name="Ma J."/>
        </authorList>
    </citation>
    <scope>NUCLEOTIDE SEQUENCE [LARGE SCALE GENOMIC DNA]</scope>
    <source>
        <strain evidence="1 2">JCM 15134</strain>
    </source>
</reference>
<proteinExistence type="predicted"/>
<name>A0ABN1I1D1_9GAMM</name>
<dbReference type="EMBL" id="BAAAET010000001">
    <property type="protein sequence ID" value="GAA0680777.1"/>
    <property type="molecule type" value="Genomic_DNA"/>
</dbReference>
<evidence type="ECO:0000313" key="1">
    <source>
        <dbReference type="EMBL" id="GAA0680777.1"/>
    </source>
</evidence>
<dbReference type="Proteomes" id="UP001499915">
    <property type="component" value="Unassembled WGS sequence"/>
</dbReference>
<sequence length="64" mass="7229">MLFLSVRCLIIRYANLNLQKYLEILTNPTPIIQSAHAHWADYFLVSLATQKGRDVETAIVVALA</sequence>
<comment type="caution">
    <text evidence="1">The sequence shown here is derived from an EMBL/GenBank/DDBJ whole genome shotgun (WGS) entry which is preliminary data.</text>
</comment>